<organism evidence="4 5">
    <name type="scientific">Lacrimispora defluvii</name>
    <dbReference type="NCBI Taxonomy" id="2719233"/>
    <lineage>
        <taxon>Bacteria</taxon>
        <taxon>Bacillati</taxon>
        <taxon>Bacillota</taxon>
        <taxon>Clostridia</taxon>
        <taxon>Lachnospirales</taxon>
        <taxon>Lachnospiraceae</taxon>
        <taxon>Lacrimispora</taxon>
    </lineage>
</organism>
<dbReference type="InterPro" id="IPR011583">
    <property type="entry name" value="Chitinase_II/V-like_cat"/>
</dbReference>
<dbReference type="Gene3D" id="3.20.20.80">
    <property type="entry name" value="Glycosidases"/>
    <property type="match status" value="1"/>
</dbReference>
<dbReference type="SUPFAM" id="SSF54106">
    <property type="entry name" value="LysM domain"/>
    <property type="match status" value="2"/>
</dbReference>
<dbReference type="CDD" id="cd00118">
    <property type="entry name" value="LysM"/>
    <property type="match status" value="2"/>
</dbReference>
<dbReference type="InterPro" id="IPR036779">
    <property type="entry name" value="LysM_dom_sf"/>
</dbReference>
<dbReference type="Pfam" id="PF01476">
    <property type="entry name" value="LysM"/>
    <property type="match status" value="2"/>
</dbReference>
<dbReference type="PROSITE" id="PS51782">
    <property type="entry name" value="LYSM"/>
    <property type="match status" value="2"/>
</dbReference>
<dbReference type="SUPFAM" id="SSF51445">
    <property type="entry name" value="(Trans)glycosidases"/>
    <property type="match status" value="1"/>
</dbReference>
<evidence type="ECO:0000313" key="4">
    <source>
        <dbReference type="EMBL" id="NNJ32963.1"/>
    </source>
</evidence>
<sequence>MIIHVVRPGETINTISDYYKIPVDRLILENGIINPDNLVIGQTIVIVPPKALYIVQSGDTLDSIAMKYSVSPMELIRNNPYLSDREFLYSGETIVISYQTDRLRTIAINGYAFSYIEKSILIKTLPFLTYLTIFDYRATSEGEIISIADDTEVIQLAKAYGVMPVMFVSTITEEGTIVREITKGILDNPSVQDRLIDNILQTLKAKGYNGINMYIEDITTDNLNSIIEYIKKASAIFHSEGYKVIVTTTPIINIQGPILIFEKPDYSKLSGYIDEILFASYDWARFYSYPSSIFPINVIKELLEYITSIVSPELLSLGITTLGYDWTLPYVPGATDAIAIANNNAIQMAADGNIPILFNEAAYSPFFYYIGSDEIYHLVWFKDARSFEARINLVAEYNLQGLSLWTIMRFDTQMWFIINTQFNIEKVPVTNSSH</sequence>
<dbReference type="SMART" id="SM00636">
    <property type="entry name" value="Glyco_18"/>
    <property type="match status" value="1"/>
</dbReference>
<feature type="domain" description="LysM" evidence="2">
    <location>
        <begin position="51"/>
        <end position="96"/>
    </location>
</feature>
<keyword evidence="1" id="KW-0378">Hydrolase</keyword>
<dbReference type="InterPro" id="IPR017853">
    <property type="entry name" value="GH"/>
</dbReference>
<dbReference type="SMART" id="SM00257">
    <property type="entry name" value="LysM"/>
    <property type="match status" value="2"/>
</dbReference>
<evidence type="ECO:0000259" key="2">
    <source>
        <dbReference type="PROSITE" id="PS51782"/>
    </source>
</evidence>
<reference evidence="4 5" key="1">
    <citation type="submission" date="2020-03" db="EMBL/GenBank/DDBJ databases">
        <title>Genome Sequence of industrial isolate, B5A.</title>
        <authorList>
            <person name="Sharma S."/>
            <person name="Patil P.B."/>
            <person name="Korpole S."/>
        </authorList>
    </citation>
    <scope>NUCLEOTIDE SEQUENCE [LARGE SCALE GENOMIC DNA]</scope>
    <source>
        <strain evidence="4 5">PI-S10-B5A</strain>
    </source>
</reference>
<dbReference type="Gene3D" id="3.10.350.10">
    <property type="entry name" value="LysM domain"/>
    <property type="match status" value="2"/>
</dbReference>
<evidence type="ECO:0000313" key="5">
    <source>
        <dbReference type="Proteomes" id="UP000539052"/>
    </source>
</evidence>
<dbReference type="Pfam" id="PF00704">
    <property type="entry name" value="Glyco_hydro_18"/>
    <property type="match status" value="1"/>
</dbReference>
<dbReference type="InterPro" id="IPR029070">
    <property type="entry name" value="Chitinase_insertion_sf"/>
</dbReference>
<accession>A0ABX1W378</accession>
<dbReference type="Proteomes" id="UP000539052">
    <property type="component" value="Unassembled WGS sequence"/>
</dbReference>
<dbReference type="RefSeq" id="WP_170824002.1">
    <property type="nucleotide sequence ID" value="NZ_JAAOXG010000076.1"/>
</dbReference>
<comment type="caution">
    <text evidence="4">The sequence shown here is derived from an EMBL/GenBank/DDBJ whole genome shotgun (WGS) entry which is preliminary data.</text>
</comment>
<name>A0ABX1W378_9FIRM</name>
<dbReference type="InterPro" id="IPR018392">
    <property type="entry name" value="LysM"/>
</dbReference>
<proteinExistence type="predicted"/>
<dbReference type="PANTHER" id="PTHR46066:SF2">
    <property type="entry name" value="CHITINASE DOMAIN-CONTAINING PROTEIN 1"/>
    <property type="match status" value="1"/>
</dbReference>
<keyword evidence="5" id="KW-1185">Reference proteome</keyword>
<dbReference type="PROSITE" id="PS51910">
    <property type="entry name" value="GH18_2"/>
    <property type="match status" value="1"/>
</dbReference>
<dbReference type="PANTHER" id="PTHR46066">
    <property type="entry name" value="CHITINASE DOMAIN-CONTAINING PROTEIN 1 FAMILY MEMBER"/>
    <property type="match status" value="1"/>
</dbReference>
<feature type="domain" description="LysM" evidence="2">
    <location>
        <begin position="2"/>
        <end position="46"/>
    </location>
</feature>
<keyword evidence="1" id="KW-0326">Glycosidase</keyword>
<feature type="domain" description="GH18" evidence="3">
    <location>
        <begin position="93"/>
        <end position="434"/>
    </location>
</feature>
<dbReference type="Gene3D" id="3.10.50.10">
    <property type="match status" value="1"/>
</dbReference>
<protein>
    <submittedName>
        <fullName evidence="4">LysM peptidoglycan-binding domain-containing protein</fullName>
    </submittedName>
</protein>
<evidence type="ECO:0000256" key="1">
    <source>
        <dbReference type="ARBA" id="ARBA00023295"/>
    </source>
</evidence>
<dbReference type="EMBL" id="JAAOXG010000076">
    <property type="protein sequence ID" value="NNJ32963.1"/>
    <property type="molecule type" value="Genomic_DNA"/>
</dbReference>
<gene>
    <name evidence="4" type="ORF">G9470_24700</name>
</gene>
<dbReference type="InterPro" id="IPR001223">
    <property type="entry name" value="Glyco_hydro18_cat"/>
</dbReference>
<evidence type="ECO:0000259" key="3">
    <source>
        <dbReference type="PROSITE" id="PS51910"/>
    </source>
</evidence>